<feature type="domain" description="C2H2-type" evidence="6">
    <location>
        <begin position="558"/>
        <end position="585"/>
    </location>
</feature>
<sequence length="593" mass="70155">MDISIKEEKLTICNMCLECGEDNYILQDSEIKRKLDVVLAYPNKSMNQEIMCNKCRENLEICYDFKSSCIDTETCIKSTYEEIVDVNLVDVYLIRNEHIIEQNNTNETKNQLVCRLCLELIEYGQCVKLGGVVTSDAELLKIVLDQFFPEVIEEQDDATPSEICDTLEYASNIEIKCETESDNLDTVGWCHRDGFISGEELKQEYALEKDYNFPVKSEEIDFNLEENVDRDTNDQPTPCLSPNSSNLLTSPYQLPDCGTTQNKYPLEQSVNQHTHQTYYHCEKCKFKTSHKRNLRVHQAVHKNESQITMHQCEICQFKTRYKRSLKVHIASHRDTSKNTLYDCEFCEFKTKSKYQIKSHQLVHKDEFEVEMYRCQECEYKTRHKRCLKSHVAFCHEPEVTLYQCQRCEFKTKRKTTLKRHTIRLHQEESDTVTHQCQLCDYKSKDISYLKSHMLSHLDDEAATTYQCDICEYRTKRKGGLAQHRLIHKPESEVLMYQCDLCEYKSKYKSYLKQHKVVHEEGKAVTMFQCEMCEFKTKRKYNLYKHMVIHKDESEVTMYQCKECGYRSKRKNDLKKHILRHKGGSKIRVRTRKE</sequence>
<proteinExistence type="predicted"/>
<keyword evidence="4" id="KW-0862">Zinc</keyword>
<dbReference type="SUPFAM" id="SSF57667">
    <property type="entry name" value="beta-beta-alpha zinc fingers"/>
    <property type="match status" value="2"/>
</dbReference>
<evidence type="ECO:0000256" key="4">
    <source>
        <dbReference type="ARBA" id="ARBA00022833"/>
    </source>
</evidence>
<feature type="domain" description="C2H2-type" evidence="6">
    <location>
        <begin position="465"/>
        <end position="492"/>
    </location>
</feature>
<dbReference type="Proteomes" id="UP001162162">
    <property type="component" value="Unassembled WGS sequence"/>
</dbReference>
<keyword evidence="8" id="KW-1185">Reference proteome</keyword>
<evidence type="ECO:0000313" key="8">
    <source>
        <dbReference type="Proteomes" id="UP001162162"/>
    </source>
</evidence>
<keyword evidence="2" id="KW-0677">Repeat</keyword>
<evidence type="ECO:0000256" key="2">
    <source>
        <dbReference type="ARBA" id="ARBA00022737"/>
    </source>
</evidence>
<gene>
    <name evidence="7" type="ORF">NQ318_000080</name>
</gene>
<dbReference type="EMBL" id="JAPWTK010000135">
    <property type="protein sequence ID" value="KAJ8948540.1"/>
    <property type="molecule type" value="Genomic_DNA"/>
</dbReference>
<evidence type="ECO:0000259" key="6">
    <source>
        <dbReference type="PROSITE" id="PS50157"/>
    </source>
</evidence>
<feature type="domain" description="C2H2-type" evidence="6">
    <location>
        <begin position="279"/>
        <end position="306"/>
    </location>
</feature>
<dbReference type="PANTHER" id="PTHR24379">
    <property type="entry name" value="KRAB AND ZINC FINGER DOMAIN-CONTAINING"/>
    <property type="match status" value="1"/>
</dbReference>
<dbReference type="InterPro" id="IPR036236">
    <property type="entry name" value="Znf_C2H2_sf"/>
</dbReference>
<feature type="domain" description="C2H2-type" evidence="6">
    <location>
        <begin position="527"/>
        <end position="554"/>
    </location>
</feature>
<dbReference type="Pfam" id="PF00096">
    <property type="entry name" value="zf-C2H2"/>
    <property type="match status" value="1"/>
</dbReference>
<protein>
    <recommendedName>
        <fullName evidence="6">C2H2-type domain-containing protein</fullName>
    </recommendedName>
</protein>
<keyword evidence="3 5" id="KW-0863">Zinc-finger</keyword>
<dbReference type="AlphaFoldDB" id="A0AAV8YAC5"/>
<evidence type="ECO:0000256" key="5">
    <source>
        <dbReference type="PROSITE-ProRule" id="PRU00042"/>
    </source>
</evidence>
<feature type="domain" description="C2H2-type" evidence="6">
    <location>
        <begin position="496"/>
        <end position="523"/>
    </location>
</feature>
<dbReference type="PROSITE" id="PS50157">
    <property type="entry name" value="ZINC_FINGER_C2H2_2"/>
    <property type="match status" value="6"/>
</dbReference>
<evidence type="ECO:0000256" key="1">
    <source>
        <dbReference type="ARBA" id="ARBA00022723"/>
    </source>
</evidence>
<dbReference type="Pfam" id="PF13909">
    <property type="entry name" value="zf-H2C2_5"/>
    <property type="match status" value="1"/>
</dbReference>
<comment type="caution">
    <text evidence="7">The sequence shown here is derived from an EMBL/GenBank/DDBJ whole genome shotgun (WGS) entry which is preliminary data.</text>
</comment>
<dbReference type="Gene3D" id="3.30.160.60">
    <property type="entry name" value="Classic Zinc Finger"/>
    <property type="match status" value="5"/>
</dbReference>
<dbReference type="InterPro" id="IPR013087">
    <property type="entry name" value="Znf_C2H2_type"/>
</dbReference>
<name>A0AAV8YAC5_9CUCU</name>
<keyword evidence="1" id="KW-0479">Metal-binding</keyword>
<evidence type="ECO:0000256" key="3">
    <source>
        <dbReference type="ARBA" id="ARBA00022771"/>
    </source>
</evidence>
<feature type="domain" description="C2H2-type" evidence="6">
    <location>
        <begin position="402"/>
        <end position="430"/>
    </location>
</feature>
<organism evidence="7 8">
    <name type="scientific">Aromia moschata</name>
    <dbReference type="NCBI Taxonomy" id="1265417"/>
    <lineage>
        <taxon>Eukaryota</taxon>
        <taxon>Metazoa</taxon>
        <taxon>Ecdysozoa</taxon>
        <taxon>Arthropoda</taxon>
        <taxon>Hexapoda</taxon>
        <taxon>Insecta</taxon>
        <taxon>Pterygota</taxon>
        <taxon>Neoptera</taxon>
        <taxon>Endopterygota</taxon>
        <taxon>Coleoptera</taxon>
        <taxon>Polyphaga</taxon>
        <taxon>Cucujiformia</taxon>
        <taxon>Chrysomeloidea</taxon>
        <taxon>Cerambycidae</taxon>
        <taxon>Cerambycinae</taxon>
        <taxon>Callichromatini</taxon>
        <taxon>Aromia</taxon>
    </lineage>
</organism>
<evidence type="ECO:0000313" key="7">
    <source>
        <dbReference type="EMBL" id="KAJ8948540.1"/>
    </source>
</evidence>
<dbReference type="GO" id="GO:0008270">
    <property type="term" value="F:zinc ion binding"/>
    <property type="evidence" value="ECO:0007669"/>
    <property type="project" value="UniProtKB-KW"/>
</dbReference>
<dbReference type="SMART" id="SM00355">
    <property type="entry name" value="ZnF_C2H2"/>
    <property type="match status" value="10"/>
</dbReference>
<accession>A0AAV8YAC5</accession>
<reference evidence="7" key="1">
    <citation type="journal article" date="2023" name="Insect Mol. Biol.">
        <title>Genome sequencing provides insights into the evolution of gene families encoding plant cell wall-degrading enzymes in longhorned beetles.</title>
        <authorList>
            <person name="Shin N.R."/>
            <person name="Okamura Y."/>
            <person name="Kirsch R."/>
            <person name="Pauchet Y."/>
        </authorList>
    </citation>
    <scope>NUCLEOTIDE SEQUENCE</scope>
    <source>
        <strain evidence="7">AMC_N1</strain>
    </source>
</reference>
<dbReference type="PANTHER" id="PTHR24379:SF121">
    <property type="entry name" value="C2H2-TYPE DOMAIN-CONTAINING PROTEIN"/>
    <property type="match status" value="1"/>
</dbReference>